<accession>A0A7Y9C6X2</accession>
<protein>
    <submittedName>
        <fullName evidence="1">DUF2199 domain-containing protein</fullName>
    </submittedName>
</protein>
<dbReference type="EMBL" id="JACBJI010000016">
    <property type="protein sequence ID" value="NYA72751.1"/>
    <property type="molecule type" value="Genomic_DNA"/>
</dbReference>
<keyword evidence="2" id="KW-1185">Reference proteome</keyword>
<evidence type="ECO:0000313" key="1">
    <source>
        <dbReference type="EMBL" id="NYA72751.1"/>
    </source>
</evidence>
<evidence type="ECO:0000313" key="2">
    <source>
        <dbReference type="Proteomes" id="UP000535020"/>
    </source>
</evidence>
<gene>
    <name evidence="1" type="ORF">HZF10_17620</name>
</gene>
<name>A0A7Y9C6X2_9FLAO</name>
<comment type="caution">
    <text evidence="1">The sequence shown here is derived from an EMBL/GenBank/DDBJ whole genome shotgun (WGS) entry which is preliminary data.</text>
</comment>
<sequence length="185" mass="21892">MEQNSKFICSSCGKEHEEWPALAFYSPDNYDVLSEEDKKNIAEISSDFCTINHPNQIDRFIRCTLLQKVNDHCEDLQYGLWVSLSEKSFEDYKANFENENYETQYFGWLCNDILGYTFEESIPTTVVTQTGGIRPAIFPHENFEHEFVKDFYNGISKNEAERRIAEMIDRTSSNEKSKKDWWKFW</sequence>
<dbReference type="RefSeq" id="WP_176007561.1">
    <property type="nucleotide sequence ID" value="NZ_JABWMI010000035.1"/>
</dbReference>
<proteinExistence type="predicted"/>
<dbReference type="Proteomes" id="UP000535020">
    <property type="component" value="Unassembled WGS sequence"/>
</dbReference>
<organism evidence="1 2">
    <name type="scientific">Flavobacterium agri</name>
    <dbReference type="NCBI Taxonomy" id="2743471"/>
    <lineage>
        <taxon>Bacteria</taxon>
        <taxon>Pseudomonadati</taxon>
        <taxon>Bacteroidota</taxon>
        <taxon>Flavobacteriia</taxon>
        <taxon>Flavobacteriales</taxon>
        <taxon>Flavobacteriaceae</taxon>
        <taxon>Flavobacterium</taxon>
    </lineage>
</organism>
<dbReference type="InterPro" id="IPR018697">
    <property type="entry name" value="DUF2199"/>
</dbReference>
<dbReference type="Pfam" id="PF09965">
    <property type="entry name" value="DUF2199"/>
    <property type="match status" value="1"/>
</dbReference>
<reference evidence="1 2" key="1">
    <citation type="submission" date="2020-07" db="EMBL/GenBank/DDBJ databases">
        <authorList>
            <person name="Sun Q."/>
        </authorList>
    </citation>
    <scope>NUCLEOTIDE SEQUENCE [LARGE SCALE GENOMIC DNA]</scope>
    <source>
        <strain evidence="1 2">MAH-1</strain>
    </source>
</reference>
<dbReference type="AlphaFoldDB" id="A0A7Y9C6X2"/>